<dbReference type="SUPFAM" id="SSF48452">
    <property type="entry name" value="TPR-like"/>
    <property type="match status" value="1"/>
</dbReference>
<reference evidence="7" key="1">
    <citation type="submission" date="2019-11" db="EMBL/GenBank/DDBJ databases">
        <authorList>
            <person name="Feng L."/>
        </authorList>
    </citation>
    <scope>NUCLEOTIDE SEQUENCE</scope>
    <source>
        <strain evidence="7">PclaraLFYP37</strain>
    </source>
</reference>
<protein>
    <submittedName>
        <fullName evidence="7">O-Antigen ligase</fullName>
    </submittedName>
</protein>
<feature type="transmembrane region" description="Helical" evidence="5">
    <location>
        <begin position="76"/>
        <end position="97"/>
    </location>
</feature>
<evidence type="ECO:0000313" key="7">
    <source>
        <dbReference type="EMBL" id="VYU34786.1"/>
    </source>
</evidence>
<feature type="transmembrane region" description="Helical" evidence="5">
    <location>
        <begin position="45"/>
        <end position="64"/>
    </location>
</feature>
<gene>
    <name evidence="7" type="ORF">PCLFYP37_02588</name>
</gene>
<dbReference type="Pfam" id="PF04932">
    <property type="entry name" value="Wzy_C"/>
    <property type="match status" value="1"/>
</dbReference>
<dbReference type="AlphaFoldDB" id="A0A6N3DZA0"/>
<feature type="transmembrane region" description="Helical" evidence="5">
    <location>
        <begin position="273"/>
        <end position="296"/>
    </location>
</feature>
<dbReference type="EMBL" id="CACRUT010000015">
    <property type="protein sequence ID" value="VYU34786.1"/>
    <property type="molecule type" value="Genomic_DNA"/>
</dbReference>
<keyword evidence="2 5" id="KW-0812">Transmembrane</keyword>
<evidence type="ECO:0000256" key="3">
    <source>
        <dbReference type="ARBA" id="ARBA00022989"/>
    </source>
</evidence>
<evidence type="ECO:0000256" key="1">
    <source>
        <dbReference type="ARBA" id="ARBA00004141"/>
    </source>
</evidence>
<name>A0A6N3DZA0_9BACT</name>
<evidence type="ECO:0000256" key="4">
    <source>
        <dbReference type="ARBA" id="ARBA00023136"/>
    </source>
</evidence>
<dbReference type="GO" id="GO:0016874">
    <property type="term" value="F:ligase activity"/>
    <property type="evidence" value="ECO:0007669"/>
    <property type="project" value="UniProtKB-KW"/>
</dbReference>
<keyword evidence="3 5" id="KW-1133">Transmembrane helix</keyword>
<feature type="transmembrane region" description="Helical" evidence="5">
    <location>
        <begin position="355"/>
        <end position="374"/>
    </location>
</feature>
<feature type="domain" description="O-antigen ligase-related" evidence="6">
    <location>
        <begin position="150"/>
        <end position="287"/>
    </location>
</feature>
<comment type="subcellular location">
    <subcellularLocation>
        <location evidence="1">Membrane</location>
        <topology evidence="1">Multi-pass membrane protein</topology>
    </subcellularLocation>
</comment>
<organism evidence="7">
    <name type="scientific">Paraprevotella clara</name>
    <dbReference type="NCBI Taxonomy" id="454154"/>
    <lineage>
        <taxon>Bacteria</taxon>
        <taxon>Pseudomonadati</taxon>
        <taxon>Bacteroidota</taxon>
        <taxon>Bacteroidia</taxon>
        <taxon>Bacteroidales</taxon>
        <taxon>Prevotellaceae</taxon>
        <taxon>Paraprevotella</taxon>
    </lineage>
</organism>
<keyword evidence="7" id="KW-0436">Ligase</keyword>
<accession>A0A6N3DZA0</accession>
<feature type="transmembrane region" description="Helical" evidence="5">
    <location>
        <begin position="152"/>
        <end position="176"/>
    </location>
</feature>
<evidence type="ECO:0000259" key="6">
    <source>
        <dbReference type="Pfam" id="PF04932"/>
    </source>
</evidence>
<feature type="transmembrane region" description="Helical" evidence="5">
    <location>
        <begin position="20"/>
        <end position="39"/>
    </location>
</feature>
<keyword evidence="4 5" id="KW-0472">Membrane</keyword>
<evidence type="ECO:0000256" key="2">
    <source>
        <dbReference type="ARBA" id="ARBA00022692"/>
    </source>
</evidence>
<dbReference type="PANTHER" id="PTHR37422:SF13">
    <property type="entry name" value="LIPOPOLYSACCHARIDE BIOSYNTHESIS PROTEIN PA4999-RELATED"/>
    <property type="match status" value="1"/>
</dbReference>
<dbReference type="Gene3D" id="1.25.40.10">
    <property type="entry name" value="Tetratricopeptide repeat domain"/>
    <property type="match status" value="1"/>
</dbReference>
<dbReference type="InterPro" id="IPR007016">
    <property type="entry name" value="O-antigen_ligase-rel_domated"/>
</dbReference>
<feature type="transmembrane region" description="Helical" evidence="5">
    <location>
        <begin position="308"/>
        <end position="325"/>
    </location>
</feature>
<dbReference type="InterPro" id="IPR011990">
    <property type="entry name" value="TPR-like_helical_dom_sf"/>
</dbReference>
<evidence type="ECO:0000256" key="5">
    <source>
        <dbReference type="SAM" id="Phobius"/>
    </source>
</evidence>
<proteinExistence type="predicted"/>
<feature type="transmembrane region" description="Helical" evidence="5">
    <location>
        <begin position="188"/>
        <end position="207"/>
    </location>
</feature>
<dbReference type="GO" id="GO:0016020">
    <property type="term" value="C:membrane"/>
    <property type="evidence" value="ECO:0007669"/>
    <property type="project" value="UniProtKB-SubCell"/>
</dbReference>
<dbReference type="PANTHER" id="PTHR37422">
    <property type="entry name" value="TEICHURONIC ACID BIOSYNTHESIS PROTEIN TUAE"/>
    <property type="match status" value="1"/>
</dbReference>
<sequence>MALFTKFASNIEAMKSKLTVLYFSIWLGGTFWSVSGQFIDAETAPKWYFALFGGTFLCWMYGMSHFRSIPTTKKPHFTDIFLSISLCATALAFHGLLQWSGLWTPQPMFPVCGNFDNPAGIASALAFSLPFSLHYTQSPCTPFRYTALASTLFIACAIIASESRAGILSMGCIFLLYFPMKWPKIGKALTFGFVMLFTASSVFLYHYKKDSADGRLLIWQCTWNMIKERPLYGYGYGGFQANYMDEQAQFFRTHPNSRYAQLADDVKSPFNEYLGVLTEFGFIGGTAMLLCAVVLFRMWRKHPGGSSRPALLCLTAIAVFSLFSYPFRYPHTWILCMGSALVLVLNGHPALRQTTGCLSFVTALLLTTLSVFAFKRMRAEILWCDTANRSLCGMTKDMLPVYKGLYDKLGNEPLFLYNYAAELNVAGRYEESLRICKASSVRMSDYYTRLLLADNCKQLKRYKEAERHLQQASYMCPNRFTPLYELYTIYEAQGDTASMHRTAEAILRKPIKVDSPEVRQIIAKMKRFKQIN</sequence>
<dbReference type="InterPro" id="IPR051533">
    <property type="entry name" value="WaaL-like"/>
</dbReference>